<proteinExistence type="predicted"/>
<keyword evidence="4" id="KW-1185">Reference proteome</keyword>
<dbReference type="PROSITE" id="PS51257">
    <property type="entry name" value="PROKAR_LIPOPROTEIN"/>
    <property type="match status" value="1"/>
</dbReference>
<feature type="chain" id="PRO_5045937390" description="Lipoprotein" evidence="2">
    <location>
        <begin position="22"/>
        <end position="101"/>
    </location>
</feature>
<evidence type="ECO:0000313" key="4">
    <source>
        <dbReference type="Proteomes" id="UP001236500"/>
    </source>
</evidence>
<dbReference type="RefSeq" id="WP_280319316.1">
    <property type="nucleotide sequence ID" value="NZ_CP118605.1"/>
</dbReference>
<feature type="signal peptide" evidence="2">
    <location>
        <begin position="1"/>
        <end position="21"/>
    </location>
</feature>
<keyword evidence="2" id="KW-0732">Signal</keyword>
<protein>
    <recommendedName>
        <fullName evidence="5">Lipoprotein</fullName>
    </recommendedName>
</protein>
<accession>A0ABY8NC95</accession>
<name>A0ABY8NC95_9GAMM</name>
<reference evidence="3 4" key="1">
    <citation type="submission" date="2023-02" db="EMBL/GenBank/DDBJ databases">
        <title>Description and genomic characterization of Microbulbifer bruguierae sp. nov., isolated from the sediment of mangrove plant Bruguiera sexangula.</title>
        <authorList>
            <person name="Long M."/>
        </authorList>
    </citation>
    <scope>NUCLEOTIDE SEQUENCE [LARGE SCALE GENOMIC DNA]</scope>
    <source>
        <strain evidence="3 4">H12</strain>
    </source>
</reference>
<gene>
    <name evidence="3" type="ORF">PVT68_14785</name>
</gene>
<evidence type="ECO:0000313" key="3">
    <source>
        <dbReference type="EMBL" id="WGL16029.1"/>
    </source>
</evidence>
<evidence type="ECO:0000256" key="2">
    <source>
        <dbReference type="SAM" id="SignalP"/>
    </source>
</evidence>
<dbReference type="Proteomes" id="UP001236500">
    <property type="component" value="Chromosome"/>
</dbReference>
<sequence>MKTKLIMVFYLFVGVAATGCATQEDMLYADLWSGSPDAYVTHSSEDVRDLGKTPRDKMLDQRTLDEQRKSQSIKDNLIGGIVGGVIDGMIKGTFEKVFGSD</sequence>
<dbReference type="EMBL" id="CP118605">
    <property type="protein sequence ID" value="WGL16029.1"/>
    <property type="molecule type" value="Genomic_DNA"/>
</dbReference>
<feature type="region of interest" description="Disordered" evidence="1">
    <location>
        <begin position="43"/>
        <end position="67"/>
    </location>
</feature>
<evidence type="ECO:0008006" key="5">
    <source>
        <dbReference type="Google" id="ProtNLM"/>
    </source>
</evidence>
<evidence type="ECO:0000256" key="1">
    <source>
        <dbReference type="SAM" id="MobiDB-lite"/>
    </source>
</evidence>
<organism evidence="3 4">
    <name type="scientific">Microbulbifer bruguierae</name>
    <dbReference type="NCBI Taxonomy" id="3029061"/>
    <lineage>
        <taxon>Bacteria</taxon>
        <taxon>Pseudomonadati</taxon>
        <taxon>Pseudomonadota</taxon>
        <taxon>Gammaproteobacteria</taxon>
        <taxon>Cellvibrionales</taxon>
        <taxon>Microbulbiferaceae</taxon>
        <taxon>Microbulbifer</taxon>
    </lineage>
</organism>